<dbReference type="HOGENOM" id="CLU_1596385_0_0_1"/>
<dbReference type="Pfam" id="PF20932">
    <property type="entry name" value="Dicer_dsRBD"/>
    <property type="match status" value="1"/>
</dbReference>
<evidence type="ECO:0000256" key="5">
    <source>
        <dbReference type="PROSITE-ProRule" id="PRU00266"/>
    </source>
</evidence>
<dbReference type="EMBL" id="CAQQ02128047">
    <property type="status" value="NOT_ANNOTATED_CDS"/>
    <property type="molecule type" value="Genomic_DNA"/>
</dbReference>
<name>T1GUG5_MEGSC</name>
<dbReference type="Proteomes" id="UP000015102">
    <property type="component" value="Unassembled WGS sequence"/>
</dbReference>
<feature type="domain" description="RNase III" evidence="7">
    <location>
        <begin position="42"/>
        <end position="68"/>
    </location>
</feature>
<dbReference type="SUPFAM" id="SSF54768">
    <property type="entry name" value="dsRNA-binding domain-like"/>
    <property type="match status" value="1"/>
</dbReference>
<proteinExistence type="predicted"/>
<dbReference type="GO" id="GO:0006309">
    <property type="term" value="P:apoptotic DNA fragmentation"/>
    <property type="evidence" value="ECO:0007669"/>
    <property type="project" value="TreeGrafter"/>
</dbReference>
<dbReference type="GO" id="GO:0031054">
    <property type="term" value="P:pre-miRNA processing"/>
    <property type="evidence" value="ECO:0007669"/>
    <property type="project" value="InterPro"/>
</dbReference>
<evidence type="ECO:0000259" key="6">
    <source>
        <dbReference type="PROSITE" id="PS50137"/>
    </source>
</evidence>
<dbReference type="PROSITE" id="PS50137">
    <property type="entry name" value="DS_RBD"/>
    <property type="match status" value="1"/>
</dbReference>
<keyword evidence="9" id="KW-1185">Reference proteome</keyword>
<evidence type="ECO:0000256" key="3">
    <source>
        <dbReference type="ARBA" id="ARBA00022842"/>
    </source>
</evidence>
<dbReference type="CDD" id="cd00593">
    <property type="entry name" value="RIBOc"/>
    <property type="match status" value="1"/>
</dbReference>
<accession>T1GUG5</accession>
<evidence type="ECO:0000313" key="9">
    <source>
        <dbReference type="Proteomes" id="UP000015102"/>
    </source>
</evidence>
<evidence type="ECO:0000313" key="8">
    <source>
        <dbReference type="EnsemblMetazoa" id="MESCA007378-PA"/>
    </source>
</evidence>
<dbReference type="EnsemblMetazoa" id="MESCA007378-RA">
    <property type="protein sequence ID" value="MESCA007378-PA"/>
    <property type="gene ID" value="MESCA007378"/>
</dbReference>
<dbReference type="FunFam" id="3.30.160.20:FF:000015">
    <property type="entry name" value="endoribonuclease Dicer"/>
    <property type="match status" value="1"/>
</dbReference>
<dbReference type="InterPro" id="IPR036389">
    <property type="entry name" value="RNase_III_sf"/>
</dbReference>
<reference evidence="9" key="1">
    <citation type="submission" date="2013-02" db="EMBL/GenBank/DDBJ databases">
        <authorList>
            <person name="Hughes D."/>
        </authorList>
    </citation>
    <scope>NUCLEOTIDE SEQUENCE</scope>
    <source>
        <strain>Durham</strain>
        <strain evidence="9">NC isolate 2 -- Noor lab</strain>
    </source>
</reference>
<dbReference type="SUPFAM" id="SSF69065">
    <property type="entry name" value="RNase III domain-like"/>
    <property type="match status" value="1"/>
</dbReference>
<dbReference type="InterPro" id="IPR014720">
    <property type="entry name" value="dsRBD_dom"/>
</dbReference>
<dbReference type="GO" id="GO:0005634">
    <property type="term" value="C:nucleus"/>
    <property type="evidence" value="ECO:0007669"/>
    <property type="project" value="TreeGrafter"/>
</dbReference>
<dbReference type="InterPro" id="IPR000999">
    <property type="entry name" value="RNase_III_dom"/>
</dbReference>
<protein>
    <recommendedName>
        <fullName evidence="10">RNase III domain-containing protein</fullName>
    </recommendedName>
</protein>
<reference evidence="8" key="2">
    <citation type="submission" date="2015-06" db="UniProtKB">
        <authorList>
            <consortium name="EnsemblMetazoa"/>
        </authorList>
    </citation>
    <scope>IDENTIFICATION</scope>
</reference>
<dbReference type="GO" id="GO:0004530">
    <property type="term" value="F:deoxyribonuclease I activity"/>
    <property type="evidence" value="ECO:0007669"/>
    <property type="project" value="TreeGrafter"/>
</dbReference>
<feature type="domain" description="DRBM" evidence="6">
    <location>
        <begin position="93"/>
        <end position="159"/>
    </location>
</feature>
<keyword evidence="1" id="KW-0479">Metal-binding</keyword>
<dbReference type="GO" id="GO:0005737">
    <property type="term" value="C:cytoplasm"/>
    <property type="evidence" value="ECO:0007669"/>
    <property type="project" value="TreeGrafter"/>
</dbReference>
<evidence type="ECO:0000256" key="1">
    <source>
        <dbReference type="ARBA" id="ARBA00022723"/>
    </source>
</evidence>
<dbReference type="Gene3D" id="3.30.160.20">
    <property type="match status" value="1"/>
</dbReference>
<evidence type="ECO:0000259" key="7">
    <source>
        <dbReference type="PROSITE" id="PS50142"/>
    </source>
</evidence>
<dbReference type="PANTHER" id="PTHR14950:SF37">
    <property type="entry name" value="ENDORIBONUCLEASE DICER"/>
    <property type="match status" value="1"/>
</dbReference>
<organism evidence="8 9">
    <name type="scientific">Megaselia scalaris</name>
    <name type="common">Humpbacked fly</name>
    <name type="synonym">Phora scalaris</name>
    <dbReference type="NCBI Taxonomy" id="36166"/>
    <lineage>
        <taxon>Eukaryota</taxon>
        <taxon>Metazoa</taxon>
        <taxon>Ecdysozoa</taxon>
        <taxon>Arthropoda</taxon>
        <taxon>Hexapoda</taxon>
        <taxon>Insecta</taxon>
        <taxon>Pterygota</taxon>
        <taxon>Neoptera</taxon>
        <taxon>Endopterygota</taxon>
        <taxon>Diptera</taxon>
        <taxon>Brachycera</taxon>
        <taxon>Muscomorpha</taxon>
        <taxon>Platypezoidea</taxon>
        <taxon>Phoridae</taxon>
        <taxon>Megaseliini</taxon>
        <taxon>Megaselia</taxon>
    </lineage>
</organism>
<dbReference type="PANTHER" id="PTHR14950">
    <property type="entry name" value="DICER-RELATED"/>
    <property type="match status" value="1"/>
</dbReference>
<dbReference type="STRING" id="36166.T1GUG5"/>
<evidence type="ECO:0000256" key="2">
    <source>
        <dbReference type="ARBA" id="ARBA00022801"/>
    </source>
</evidence>
<evidence type="ECO:0000256" key="4">
    <source>
        <dbReference type="ARBA" id="ARBA00022884"/>
    </source>
</evidence>
<keyword evidence="3" id="KW-0460">Magnesium</keyword>
<keyword evidence="2" id="KW-0378">Hydrolase</keyword>
<dbReference type="Gene3D" id="1.10.1520.10">
    <property type="entry name" value="Ribonuclease III domain"/>
    <property type="match status" value="1"/>
</dbReference>
<dbReference type="GO" id="GO:0030422">
    <property type="term" value="P:siRNA processing"/>
    <property type="evidence" value="ECO:0007669"/>
    <property type="project" value="InterPro"/>
</dbReference>
<evidence type="ECO:0008006" key="10">
    <source>
        <dbReference type="Google" id="ProtNLM"/>
    </source>
</evidence>
<dbReference type="InterPro" id="IPR044441">
    <property type="entry name" value="DICER_DSRM"/>
</dbReference>
<dbReference type="OMA" id="QHYLIHE"/>
<dbReference type="PROSITE" id="PS50142">
    <property type="entry name" value="RNASE_3_2"/>
    <property type="match status" value="1"/>
</dbReference>
<dbReference type="GO" id="GO:0004525">
    <property type="term" value="F:ribonuclease III activity"/>
    <property type="evidence" value="ECO:0007669"/>
    <property type="project" value="InterPro"/>
</dbReference>
<sequence length="167" mass="18619">MGFQLSETKIVFYVLSNVQKKSGKSTFTIFVDASKIKEECDDAVDVEVPKALGDVFESIAGAIYLDSGMSLDTVWRVYSKMMKPEIEQFSNSVPKSPIRELLELEPETAKFGKPEKLADGRRVRVTVEIFGKGTFRGIGRNYRIAKGTAAKCALRYLKTNGLVSKKH</sequence>
<dbReference type="AlphaFoldDB" id="T1GUG5"/>
<dbReference type="CDD" id="cd10843">
    <property type="entry name" value="DSRM_DICER"/>
    <property type="match status" value="1"/>
</dbReference>
<dbReference type="EMBL" id="CAQQ02128046">
    <property type="status" value="NOT_ANNOTATED_CDS"/>
    <property type="molecule type" value="Genomic_DNA"/>
</dbReference>
<dbReference type="SMART" id="SM00358">
    <property type="entry name" value="DSRM"/>
    <property type="match status" value="1"/>
</dbReference>
<dbReference type="GO" id="GO:0046872">
    <property type="term" value="F:metal ion binding"/>
    <property type="evidence" value="ECO:0007669"/>
    <property type="project" value="UniProtKB-KW"/>
</dbReference>
<keyword evidence="4 5" id="KW-0694">RNA-binding</keyword>
<dbReference type="GO" id="GO:0070578">
    <property type="term" value="C:RISC-loading complex"/>
    <property type="evidence" value="ECO:0007669"/>
    <property type="project" value="TreeGrafter"/>
</dbReference>
<dbReference type="GO" id="GO:0003723">
    <property type="term" value="F:RNA binding"/>
    <property type="evidence" value="ECO:0007669"/>
    <property type="project" value="UniProtKB-UniRule"/>
</dbReference>